<name>A0A0A8YHZ3_ARUDO</name>
<reference evidence="1" key="2">
    <citation type="journal article" date="2015" name="Data Brief">
        <title>Shoot transcriptome of the giant reed, Arundo donax.</title>
        <authorList>
            <person name="Barrero R.A."/>
            <person name="Guerrero F.D."/>
            <person name="Moolhuijzen P."/>
            <person name="Goolsby J.A."/>
            <person name="Tidwell J."/>
            <person name="Bellgard S.E."/>
            <person name="Bellgard M.I."/>
        </authorList>
    </citation>
    <scope>NUCLEOTIDE SEQUENCE</scope>
    <source>
        <tissue evidence="1">Shoot tissue taken approximately 20 cm above the soil surface</tissue>
    </source>
</reference>
<evidence type="ECO:0000313" key="1">
    <source>
        <dbReference type="EMBL" id="JAD22467.1"/>
    </source>
</evidence>
<proteinExistence type="predicted"/>
<accession>A0A0A8YHZ3</accession>
<protein>
    <submittedName>
        <fullName evidence="1">Uncharacterized protein</fullName>
    </submittedName>
</protein>
<organism evidence="1">
    <name type="scientific">Arundo donax</name>
    <name type="common">Giant reed</name>
    <name type="synonym">Donax arundinaceus</name>
    <dbReference type="NCBI Taxonomy" id="35708"/>
    <lineage>
        <taxon>Eukaryota</taxon>
        <taxon>Viridiplantae</taxon>
        <taxon>Streptophyta</taxon>
        <taxon>Embryophyta</taxon>
        <taxon>Tracheophyta</taxon>
        <taxon>Spermatophyta</taxon>
        <taxon>Magnoliopsida</taxon>
        <taxon>Liliopsida</taxon>
        <taxon>Poales</taxon>
        <taxon>Poaceae</taxon>
        <taxon>PACMAD clade</taxon>
        <taxon>Arundinoideae</taxon>
        <taxon>Arundineae</taxon>
        <taxon>Arundo</taxon>
    </lineage>
</organism>
<dbReference type="AlphaFoldDB" id="A0A0A8YHZ3"/>
<sequence length="42" mass="4712">MQTSAAGPGQEAPAQDVIVHRRCRGGRRAMRPWDHWIEGVLD</sequence>
<reference evidence="1" key="1">
    <citation type="submission" date="2014-09" db="EMBL/GenBank/DDBJ databases">
        <authorList>
            <person name="Magalhaes I.L.F."/>
            <person name="Oliveira U."/>
            <person name="Santos F.R."/>
            <person name="Vidigal T.H.D.A."/>
            <person name="Brescovit A.D."/>
            <person name="Santos A.J."/>
        </authorList>
    </citation>
    <scope>NUCLEOTIDE SEQUENCE</scope>
    <source>
        <tissue evidence="1">Shoot tissue taken approximately 20 cm above the soil surface</tissue>
    </source>
</reference>
<dbReference type="EMBL" id="GBRH01275428">
    <property type="protein sequence ID" value="JAD22467.1"/>
    <property type="molecule type" value="Transcribed_RNA"/>
</dbReference>